<dbReference type="Proteomes" id="UP000828251">
    <property type="component" value="Unassembled WGS sequence"/>
</dbReference>
<feature type="chain" id="PRO_5038691865" description="Secreted protein" evidence="2">
    <location>
        <begin position="21"/>
        <end position="81"/>
    </location>
</feature>
<feature type="signal peptide" evidence="2">
    <location>
        <begin position="1"/>
        <end position="20"/>
    </location>
</feature>
<keyword evidence="2" id="KW-0732">Signal</keyword>
<feature type="region of interest" description="Disordered" evidence="1">
    <location>
        <begin position="60"/>
        <end position="81"/>
    </location>
</feature>
<name>A0A9D3ZRW6_9ROSI</name>
<proteinExistence type="predicted"/>
<sequence>MVTVGSWFACSLTLFRTAFKDLTPSTTKDPRGASHLCQIGFNGEGTPMVTDVSRFRSMEATGDGTGIGSSVAAKKALTPRR</sequence>
<keyword evidence="4" id="KW-1185">Reference proteome</keyword>
<comment type="caution">
    <text evidence="3">The sequence shown here is derived from an EMBL/GenBank/DDBJ whole genome shotgun (WGS) entry which is preliminary data.</text>
</comment>
<evidence type="ECO:0000313" key="3">
    <source>
        <dbReference type="EMBL" id="KAH1063218.1"/>
    </source>
</evidence>
<evidence type="ECO:0000256" key="2">
    <source>
        <dbReference type="SAM" id="SignalP"/>
    </source>
</evidence>
<evidence type="ECO:0000256" key="1">
    <source>
        <dbReference type="SAM" id="MobiDB-lite"/>
    </source>
</evidence>
<protein>
    <recommendedName>
        <fullName evidence="5">Secreted protein</fullName>
    </recommendedName>
</protein>
<dbReference type="AlphaFoldDB" id="A0A9D3ZRW6"/>
<gene>
    <name evidence="3" type="ORF">J1N35_028205</name>
</gene>
<accession>A0A9D3ZRW6</accession>
<reference evidence="3 4" key="1">
    <citation type="journal article" date="2021" name="Plant Biotechnol. J.">
        <title>Multi-omics assisted identification of the key and species-specific regulatory components of drought-tolerant mechanisms in Gossypium stocksii.</title>
        <authorList>
            <person name="Yu D."/>
            <person name="Ke L."/>
            <person name="Zhang D."/>
            <person name="Wu Y."/>
            <person name="Sun Y."/>
            <person name="Mei J."/>
            <person name="Sun J."/>
            <person name="Sun Y."/>
        </authorList>
    </citation>
    <scope>NUCLEOTIDE SEQUENCE [LARGE SCALE GENOMIC DNA]</scope>
    <source>
        <strain evidence="4">cv. E1</strain>
        <tissue evidence="3">Leaf</tissue>
    </source>
</reference>
<organism evidence="3 4">
    <name type="scientific">Gossypium stocksii</name>
    <dbReference type="NCBI Taxonomy" id="47602"/>
    <lineage>
        <taxon>Eukaryota</taxon>
        <taxon>Viridiplantae</taxon>
        <taxon>Streptophyta</taxon>
        <taxon>Embryophyta</taxon>
        <taxon>Tracheophyta</taxon>
        <taxon>Spermatophyta</taxon>
        <taxon>Magnoliopsida</taxon>
        <taxon>eudicotyledons</taxon>
        <taxon>Gunneridae</taxon>
        <taxon>Pentapetalae</taxon>
        <taxon>rosids</taxon>
        <taxon>malvids</taxon>
        <taxon>Malvales</taxon>
        <taxon>Malvaceae</taxon>
        <taxon>Malvoideae</taxon>
        <taxon>Gossypium</taxon>
    </lineage>
</organism>
<evidence type="ECO:0000313" key="4">
    <source>
        <dbReference type="Proteomes" id="UP000828251"/>
    </source>
</evidence>
<evidence type="ECO:0008006" key="5">
    <source>
        <dbReference type="Google" id="ProtNLM"/>
    </source>
</evidence>
<dbReference type="EMBL" id="JAIQCV010000009">
    <property type="protein sequence ID" value="KAH1063218.1"/>
    <property type="molecule type" value="Genomic_DNA"/>
</dbReference>